<dbReference type="EMBL" id="JTJC03000005">
    <property type="protein sequence ID" value="NHC36684.1"/>
    <property type="molecule type" value="Genomic_DNA"/>
</dbReference>
<dbReference type="PANTHER" id="PTHR34142">
    <property type="entry name" value="ENDO-BETA-1,4-GLUCANASE A"/>
    <property type="match status" value="1"/>
</dbReference>
<feature type="domain" description="F5/8 type C" evidence="4">
    <location>
        <begin position="492"/>
        <end position="633"/>
    </location>
</feature>
<keyword evidence="6" id="KW-1185">Reference proteome</keyword>
<dbReference type="SUPFAM" id="SSF51445">
    <property type="entry name" value="(Trans)glycosidases"/>
    <property type="match status" value="1"/>
</dbReference>
<dbReference type="AlphaFoldDB" id="A0A9X5E7Q9"/>
<dbReference type="InterPro" id="IPR000421">
    <property type="entry name" value="FA58C"/>
</dbReference>
<dbReference type="PANTHER" id="PTHR34142:SF1">
    <property type="entry name" value="GLYCOSIDE HYDROLASE FAMILY 5 DOMAIN-CONTAINING PROTEIN"/>
    <property type="match status" value="1"/>
</dbReference>
<organism evidence="5 6">
    <name type="scientific">Scytonema millei VB511283</name>
    <dbReference type="NCBI Taxonomy" id="1245923"/>
    <lineage>
        <taxon>Bacteria</taxon>
        <taxon>Bacillati</taxon>
        <taxon>Cyanobacteriota</taxon>
        <taxon>Cyanophyceae</taxon>
        <taxon>Nostocales</taxon>
        <taxon>Scytonemataceae</taxon>
        <taxon>Scytonema</taxon>
    </lineage>
</organism>
<feature type="domain" description="F5/8 type C" evidence="4">
    <location>
        <begin position="354"/>
        <end position="491"/>
    </location>
</feature>
<reference evidence="5 6" key="1">
    <citation type="journal article" date="2015" name="Genome Announc.">
        <title>Draft Genome Sequence of the Terrestrial Cyanobacterium Scytonema millei VB511283, Isolated from Eastern India.</title>
        <authorList>
            <person name="Sen D."/>
            <person name="Chandrababunaidu M.M."/>
            <person name="Singh D."/>
            <person name="Sanghi N."/>
            <person name="Ghorai A."/>
            <person name="Mishra G.P."/>
            <person name="Madduluri M."/>
            <person name="Adhikary S.P."/>
            <person name="Tripathy S."/>
        </authorList>
    </citation>
    <scope>NUCLEOTIDE SEQUENCE [LARGE SCALE GENOMIC DNA]</scope>
    <source>
        <strain evidence="5 6">VB511283</strain>
    </source>
</reference>
<dbReference type="PROSITE" id="PS50022">
    <property type="entry name" value="FA58C_3"/>
    <property type="match status" value="2"/>
</dbReference>
<dbReference type="SUPFAM" id="SSF49785">
    <property type="entry name" value="Galactose-binding domain-like"/>
    <property type="match status" value="2"/>
</dbReference>
<dbReference type="Proteomes" id="UP000031532">
    <property type="component" value="Unassembled WGS sequence"/>
</dbReference>
<keyword evidence="1 3" id="KW-0378">Hydrolase</keyword>
<dbReference type="InterPro" id="IPR008979">
    <property type="entry name" value="Galactose-bd-like_sf"/>
</dbReference>
<comment type="similarity">
    <text evidence="3">Belongs to the glycosyl hydrolase 5 (cellulase A) family.</text>
</comment>
<proteinExistence type="inferred from homology"/>
<dbReference type="GO" id="GO:0009251">
    <property type="term" value="P:glucan catabolic process"/>
    <property type="evidence" value="ECO:0007669"/>
    <property type="project" value="TreeGrafter"/>
</dbReference>
<dbReference type="Pfam" id="PF00150">
    <property type="entry name" value="Cellulase"/>
    <property type="match status" value="1"/>
</dbReference>
<dbReference type="Gene3D" id="3.20.20.80">
    <property type="entry name" value="Glycosidases"/>
    <property type="match status" value="1"/>
</dbReference>
<evidence type="ECO:0000256" key="3">
    <source>
        <dbReference type="RuleBase" id="RU361153"/>
    </source>
</evidence>
<dbReference type="GO" id="GO:0004553">
    <property type="term" value="F:hydrolase activity, hydrolyzing O-glycosyl compounds"/>
    <property type="evidence" value="ECO:0007669"/>
    <property type="project" value="InterPro"/>
</dbReference>
<evidence type="ECO:0000259" key="4">
    <source>
        <dbReference type="PROSITE" id="PS50022"/>
    </source>
</evidence>
<gene>
    <name evidence="5" type="ORF">QH73_0018890</name>
</gene>
<evidence type="ECO:0000256" key="2">
    <source>
        <dbReference type="ARBA" id="ARBA00023295"/>
    </source>
</evidence>
<sequence>MRKISFTLISVVAFLCIIFIGLSQAAIAREFTVRGTKIFAPNGQPFVMKGANIGIWTDQSSAKDVKFIKNVWKFNTVRLSLVLKPGSDPNWFVTDELVDKYVKAYAGSNPKTVIMLECHDHSGSFYTKDSNPSLQDLRNFWRKIATRYKNNPYVWFNIMNEPGGTNKVEKYWYDMHKLLIQDIRKAGANNIIVVDGYNFGSEDGNGTTKANFIKDSTSAFLTYGQQLLKTDPRRRVVFSLHTYVNWNWNLDKLDNFVDRVQKKGLAMIIGEYAATTGNSQADLDVTEAARISLAVAKKRGIGRLVWHYWAWDWNALATSDTGGASGDSTNKTNGSRPTNLTWLGEQVWDDSHNLSEPKLGISLNRFAWKASSSGGNAAAAIDNDFRTQFAIANASSSNWFAVDLGSSQSFNRIVMDSRKAASSFLRDYQVYVSNTAKSKGKLVASVKGNAVARTQVSFPTQKARYIRIVPQRFAKKSQPDWSFAEFLVYRAGTERTIAGKNELNSRNWQASASRKGTWDREAPDMSIDRNPDTRYTSGDAIANGDWFQVDMRSPQTVRAIVMNAGSSADDYPTRFEVYVGNNPNQFGKPVYQGLGSPVTTIGLNSPARGRYIRVVNKQDKKAWWSIHDFRVRA</sequence>
<dbReference type="Gene3D" id="2.60.120.260">
    <property type="entry name" value="Galactose-binding domain-like"/>
    <property type="match status" value="2"/>
</dbReference>
<evidence type="ECO:0000313" key="5">
    <source>
        <dbReference type="EMBL" id="NHC36684.1"/>
    </source>
</evidence>
<dbReference type="RefSeq" id="WP_132867370.1">
    <property type="nucleotide sequence ID" value="NZ_JTJC03000005.1"/>
</dbReference>
<dbReference type="InterPro" id="IPR017853">
    <property type="entry name" value="GH"/>
</dbReference>
<protein>
    <submittedName>
        <fullName evidence="5">Cellulase family glycosylhydrolase</fullName>
    </submittedName>
</protein>
<evidence type="ECO:0000256" key="1">
    <source>
        <dbReference type="ARBA" id="ARBA00022801"/>
    </source>
</evidence>
<evidence type="ECO:0000313" key="6">
    <source>
        <dbReference type="Proteomes" id="UP000031532"/>
    </source>
</evidence>
<dbReference type="OrthoDB" id="220114at2"/>
<comment type="caution">
    <text evidence="5">The sequence shown here is derived from an EMBL/GenBank/DDBJ whole genome shotgun (WGS) entry which is preliminary data.</text>
</comment>
<accession>A0A9X5E7Q9</accession>
<name>A0A9X5E7Q9_9CYAN</name>
<dbReference type="Pfam" id="PF00754">
    <property type="entry name" value="F5_F8_type_C"/>
    <property type="match status" value="2"/>
</dbReference>
<dbReference type="InterPro" id="IPR001547">
    <property type="entry name" value="Glyco_hydro_5"/>
</dbReference>
<keyword evidence="2 3" id="KW-0326">Glycosidase</keyword>